<evidence type="ECO:0000259" key="1">
    <source>
        <dbReference type="Pfam" id="PF21906"/>
    </source>
</evidence>
<dbReference type="InterPro" id="IPR054105">
    <property type="entry name" value="WHD_NrtR"/>
</dbReference>
<gene>
    <name evidence="2" type="ORF">A3D03_00465</name>
</gene>
<proteinExistence type="predicted"/>
<feature type="domain" description="NrtR DNA-binding winged helix" evidence="1">
    <location>
        <begin position="132"/>
        <end position="191"/>
    </location>
</feature>
<comment type="caution">
    <text evidence="2">The sequence shown here is derived from an EMBL/GenBank/DDBJ whole genome shotgun (WGS) entry which is preliminary data.</text>
</comment>
<sequence>MQTQISIKLAVFGLDDEGLKIFLSNGILPQVDLEESADLDSAAGILLEKVTGLDNCFHYQEQLYTFFDKTKDRRIIDVVYFILIPIYIVKKYLIKNWYLADDKLLISKYNQKIVNYALQRLRWKVEYTNVVYSLLPKEFSFSELQSAYEAVLGRSLDKRNFRKKIMNLNLLKSTGRKMSLGQARPAELFSFRKRELTHVKVI</sequence>
<accession>A0A1F6AC94</accession>
<dbReference type="InterPro" id="IPR036388">
    <property type="entry name" value="WH-like_DNA-bd_sf"/>
</dbReference>
<dbReference type="Proteomes" id="UP000177092">
    <property type="component" value="Unassembled WGS sequence"/>
</dbReference>
<dbReference type="EMBL" id="MFJN01000011">
    <property type="protein sequence ID" value="OGG22023.1"/>
    <property type="molecule type" value="Genomic_DNA"/>
</dbReference>
<evidence type="ECO:0000313" key="3">
    <source>
        <dbReference type="Proteomes" id="UP000177092"/>
    </source>
</evidence>
<dbReference type="Pfam" id="PF21906">
    <property type="entry name" value="WHD_NrtR"/>
    <property type="match status" value="1"/>
</dbReference>
<organism evidence="2 3">
    <name type="scientific">Candidatus Gottesmanbacteria bacterium RIFCSPHIGHO2_02_FULL_40_13</name>
    <dbReference type="NCBI Taxonomy" id="1798384"/>
    <lineage>
        <taxon>Bacteria</taxon>
        <taxon>Candidatus Gottesmaniibacteriota</taxon>
    </lineage>
</organism>
<protein>
    <recommendedName>
        <fullName evidence="1">NrtR DNA-binding winged helix domain-containing protein</fullName>
    </recommendedName>
</protein>
<reference evidence="2 3" key="1">
    <citation type="journal article" date="2016" name="Nat. Commun.">
        <title>Thousands of microbial genomes shed light on interconnected biogeochemical processes in an aquifer system.</title>
        <authorList>
            <person name="Anantharaman K."/>
            <person name="Brown C.T."/>
            <person name="Hug L.A."/>
            <person name="Sharon I."/>
            <person name="Castelle C.J."/>
            <person name="Probst A.J."/>
            <person name="Thomas B.C."/>
            <person name="Singh A."/>
            <person name="Wilkins M.J."/>
            <person name="Karaoz U."/>
            <person name="Brodie E.L."/>
            <person name="Williams K.H."/>
            <person name="Hubbard S.S."/>
            <person name="Banfield J.F."/>
        </authorList>
    </citation>
    <scope>NUCLEOTIDE SEQUENCE [LARGE SCALE GENOMIC DNA]</scope>
</reference>
<dbReference type="SUPFAM" id="SSF46785">
    <property type="entry name" value="Winged helix' DNA-binding domain"/>
    <property type="match status" value="1"/>
</dbReference>
<evidence type="ECO:0000313" key="2">
    <source>
        <dbReference type="EMBL" id="OGG22023.1"/>
    </source>
</evidence>
<dbReference type="InterPro" id="IPR036390">
    <property type="entry name" value="WH_DNA-bd_sf"/>
</dbReference>
<dbReference type="STRING" id="1798384.A3D03_00465"/>
<name>A0A1F6AC94_9BACT</name>
<dbReference type="Gene3D" id="1.10.10.10">
    <property type="entry name" value="Winged helix-like DNA-binding domain superfamily/Winged helix DNA-binding domain"/>
    <property type="match status" value="1"/>
</dbReference>
<dbReference type="AlphaFoldDB" id="A0A1F6AC94"/>